<proteinExistence type="predicted"/>
<protein>
    <submittedName>
        <fullName evidence="1">Uncharacterized protein</fullName>
    </submittedName>
</protein>
<accession>A0A2K1QVB1</accession>
<keyword evidence="2" id="KW-1185">Reference proteome</keyword>
<dbReference type="AlphaFoldDB" id="A0A2K1QVB1"/>
<sequence length="43" mass="4867">MVVTAIKDEYQRHGETGSGYAKGELIRIEKYSEVNRRPTAAKL</sequence>
<dbReference type="Proteomes" id="UP000243797">
    <property type="component" value="Unassembled WGS sequence"/>
</dbReference>
<reference evidence="1 2" key="1">
    <citation type="submission" date="2017-06" db="EMBL/GenBank/DDBJ databases">
        <title>Draft genome sequence of a variant of Elsinoe murrayae.</title>
        <authorList>
            <person name="Cheng Q."/>
        </authorList>
    </citation>
    <scope>NUCLEOTIDE SEQUENCE [LARGE SCALE GENOMIC DNA]</scope>
    <source>
        <strain evidence="1 2">CQ-2017a</strain>
    </source>
</reference>
<dbReference type="InParanoid" id="A0A2K1QVB1"/>
<organism evidence="1 2">
    <name type="scientific">Sphaceloma murrayae</name>
    <dbReference type="NCBI Taxonomy" id="2082308"/>
    <lineage>
        <taxon>Eukaryota</taxon>
        <taxon>Fungi</taxon>
        <taxon>Dikarya</taxon>
        <taxon>Ascomycota</taxon>
        <taxon>Pezizomycotina</taxon>
        <taxon>Dothideomycetes</taxon>
        <taxon>Dothideomycetidae</taxon>
        <taxon>Myriangiales</taxon>
        <taxon>Elsinoaceae</taxon>
        <taxon>Sphaceloma</taxon>
    </lineage>
</organism>
<comment type="caution">
    <text evidence="1">The sequence shown here is derived from an EMBL/GenBank/DDBJ whole genome shotgun (WGS) entry which is preliminary data.</text>
</comment>
<evidence type="ECO:0000313" key="2">
    <source>
        <dbReference type="Proteomes" id="UP000243797"/>
    </source>
</evidence>
<name>A0A2K1QVB1_9PEZI</name>
<dbReference type="EMBL" id="NKHZ01000036">
    <property type="protein sequence ID" value="PNS18994.1"/>
    <property type="molecule type" value="Genomic_DNA"/>
</dbReference>
<evidence type="ECO:0000313" key="1">
    <source>
        <dbReference type="EMBL" id="PNS18994.1"/>
    </source>
</evidence>
<gene>
    <name evidence="1" type="ORF">CAC42_6089</name>
</gene>